<gene>
    <name evidence="1" type="ORF">LCGC14_0766320</name>
</gene>
<name>A0A0F9T6M1_9ZZZZ</name>
<sequence length="216" mass="26209">MKVRALSPNLLNFSSKSRWYDNPILGFVYFRWKSFKTWVLNTFRRRKNVVHMKALRRSSWYDCDTRIFEANFQILVDYVEGELAWMQLITEGKTRWYHRWFSIKGARELALRYLEWETQLGDDSPDQAEQAAKVRDLYLWYKDVRPNRQEPYDNVPHRPFEFEDSEEDGHLVLKSLHNDKEYVTAVNKAHDEEEAYEEEDTAKLVQLVQLRRMMWT</sequence>
<comment type="caution">
    <text evidence="1">The sequence shown here is derived from an EMBL/GenBank/DDBJ whole genome shotgun (WGS) entry which is preliminary data.</text>
</comment>
<dbReference type="AlphaFoldDB" id="A0A0F9T6M1"/>
<evidence type="ECO:0000313" key="1">
    <source>
        <dbReference type="EMBL" id="KKN37153.1"/>
    </source>
</evidence>
<reference evidence="1" key="1">
    <citation type="journal article" date="2015" name="Nature">
        <title>Complex archaea that bridge the gap between prokaryotes and eukaryotes.</title>
        <authorList>
            <person name="Spang A."/>
            <person name="Saw J.H."/>
            <person name="Jorgensen S.L."/>
            <person name="Zaremba-Niedzwiedzka K."/>
            <person name="Martijn J."/>
            <person name="Lind A.E."/>
            <person name="van Eijk R."/>
            <person name="Schleper C."/>
            <person name="Guy L."/>
            <person name="Ettema T.J."/>
        </authorList>
    </citation>
    <scope>NUCLEOTIDE SEQUENCE</scope>
</reference>
<protein>
    <submittedName>
        <fullName evidence="1">Uncharacterized protein</fullName>
    </submittedName>
</protein>
<accession>A0A0F9T6M1</accession>
<dbReference type="EMBL" id="LAZR01001915">
    <property type="protein sequence ID" value="KKN37153.1"/>
    <property type="molecule type" value="Genomic_DNA"/>
</dbReference>
<proteinExistence type="predicted"/>
<organism evidence="1">
    <name type="scientific">marine sediment metagenome</name>
    <dbReference type="NCBI Taxonomy" id="412755"/>
    <lineage>
        <taxon>unclassified sequences</taxon>
        <taxon>metagenomes</taxon>
        <taxon>ecological metagenomes</taxon>
    </lineage>
</organism>